<reference evidence="2" key="1">
    <citation type="journal article" date="2023" name="Commun. Biol.">
        <title>Genome analysis of Parmales, the sister group of diatoms, reveals the evolutionary specialization of diatoms from phago-mixotrophs to photoautotrophs.</title>
        <authorList>
            <person name="Ban H."/>
            <person name="Sato S."/>
            <person name="Yoshikawa S."/>
            <person name="Yamada K."/>
            <person name="Nakamura Y."/>
            <person name="Ichinomiya M."/>
            <person name="Sato N."/>
            <person name="Blanc-Mathieu R."/>
            <person name="Endo H."/>
            <person name="Kuwata A."/>
            <person name="Ogata H."/>
        </authorList>
    </citation>
    <scope>NUCLEOTIDE SEQUENCE [LARGE SCALE GENOMIC DNA]</scope>
    <source>
        <strain evidence="2">NIES 3699</strain>
    </source>
</reference>
<evidence type="ECO:0000313" key="2">
    <source>
        <dbReference type="Proteomes" id="UP001165160"/>
    </source>
</evidence>
<dbReference type="AlphaFoldDB" id="A0A9W7BNU9"/>
<name>A0A9W7BNU9_9STRA</name>
<sequence>MSPLTSKAASKAASSAITCLKTLTRYTPIGTNKWSMALLPQVEVYDVEKYTPSVPHTTSIPPLSPLFTLSHTSFRITAADEMYHTQWDNWEGELTVNLSPVFKWGKVEKVLVEKWDTFEAGDEVILIEGVLNE</sequence>
<evidence type="ECO:0000313" key="1">
    <source>
        <dbReference type="EMBL" id="GMH94064.1"/>
    </source>
</evidence>
<dbReference type="EMBL" id="BRXX01000150">
    <property type="protein sequence ID" value="GMH94064.1"/>
    <property type="molecule type" value="Genomic_DNA"/>
</dbReference>
<comment type="caution">
    <text evidence="1">The sequence shown here is derived from an EMBL/GenBank/DDBJ whole genome shotgun (WGS) entry which is preliminary data.</text>
</comment>
<dbReference type="Proteomes" id="UP001165160">
    <property type="component" value="Unassembled WGS sequence"/>
</dbReference>
<protein>
    <submittedName>
        <fullName evidence="1">Uncharacterized protein</fullName>
    </submittedName>
</protein>
<gene>
    <name evidence="1" type="ORF">TrVE_jg6179</name>
</gene>
<proteinExistence type="predicted"/>
<accession>A0A9W7BNU9</accession>
<keyword evidence="2" id="KW-1185">Reference proteome</keyword>
<organism evidence="1 2">
    <name type="scientific">Triparma verrucosa</name>
    <dbReference type="NCBI Taxonomy" id="1606542"/>
    <lineage>
        <taxon>Eukaryota</taxon>
        <taxon>Sar</taxon>
        <taxon>Stramenopiles</taxon>
        <taxon>Ochrophyta</taxon>
        <taxon>Bolidophyceae</taxon>
        <taxon>Parmales</taxon>
        <taxon>Triparmaceae</taxon>
        <taxon>Triparma</taxon>
    </lineage>
</organism>